<evidence type="ECO:0000256" key="2">
    <source>
        <dbReference type="ARBA" id="ARBA00004202"/>
    </source>
</evidence>
<dbReference type="PROSITE" id="PS50021">
    <property type="entry name" value="CH"/>
    <property type="match status" value="1"/>
</dbReference>
<dbReference type="SMART" id="SM01203">
    <property type="entry name" value="DUF3585"/>
    <property type="match status" value="1"/>
</dbReference>
<keyword evidence="15" id="KW-0966">Cell projection</keyword>
<keyword evidence="6" id="KW-0963">Cytoplasm</keyword>
<evidence type="ECO:0000256" key="14">
    <source>
        <dbReference type="ARBA" id="ARBA00023212"/>
    </source>
</evidence>
<dbReference type="GO" id="GO:0055037">
    <property type="term" value="C:recycling endosome"/>
    <property type="evidence" value="ECO:0007669"/>
    <property type="project" value="UniProtKB-SubCell"/>
</dbReference>
<dbReference type="GO" id="GO:0005856">
    <property type="term" value="C:cytoskeleton"/>
    <property type="evidence" value="ECO:0007669"/>
    <property type="project" value="UniProtKB-SubCell"/>
</dbReference>
<dbReference type="OrthoDB" id="10017054at2759"/>
<feature type="domain" description="BMERB" evidence="19">
    <location>
        <begin position="1032"/>
        <end position="1190"/>
    </location>
</feature>
<feature type="region of interest" description="Disordered" evidence="17">
    <location>
        <begin position="225"/>
        <end position="312"/>
    </location>
</feature>
<dbReference type="PANTHER" id="PTHR23167">
    <property type="entry name" value="CALPONIN HOMOLOGY DOMAIN-CONTAINING PROTEIN DDB_G0272472-RELATED"/>
    <property type="match status" value="1"/>
</dbReference>
<dbReference type="InterPro" id="IPR001715">
    <property type="entry name" value="CH_dom"/>
</dbReference>
<feature type="compositionally biased region" description="Low complexity" evidence="17">
    <location>
        <begin position="568"/>
        <end position="582"/>
    </location>
</feature>
<feature type="region of interest" description="Disordered" evidence="17">
    <location>
        <begin position="1197"/>
        <end position="1219"/>
    </location>
</feature>
<keyword evidence="7" id="KW-0597">Phosphoprotein</keyword>
<keyword evidence="5" id="KW-1003">Cell membrane</keyword>
<reference evidence="20" key="2">
    <citation type="submission" date="2025-08" db="UniProtKB">
        <authorList>
            <consortium name="Ensembl"/>
        </authorList>
    </citation>
    <scope>IDENTIFICATION</scope>
</reference>
<evidence type="ECO:0000256" key="3">
    <source>
        <dbReference type="ARBA" id="ARBA00004245"/>
    </source>
</evidence>
<dbReference type="InterPro" id="IPR050540">
    <property type="entry name" value="F-actin_Monoox_Mical"/>
</dbReference>
<evidence type="ECO:0000256" key="10">
    <source>
        <dbReference type="ARBA" id="ARBA00022833"/>
    </source>
</evidence>
<name>A0A8C5HTP4_GOUWI</name>
<evidence type="ECO:0000256" key="13">
    <source>
        <dbReference type="ARBA" id="ARBA00023136"/>
    </source>
</evidence>
<feature type="coiled-coil region" evidence="16">
    <location>
        <begin position="1049"/>
        <end position="1083"/>
    </location>
</feature>
<evidence type="ECO:0000256" key="11">
    <source>
        <dbReference type="ARBA" id="ARBA00023038"/>
    </source>
</evidence>
<feature type="domain" description="Calponin-homology (CH)" evidence="18">
    <location>
        <begin position="1"/>
        <end position="107"/>
    </location>
</feature>
<dbReference type="Gene3D" id="1.10.418.10">
    <property type="entry name" value="Calponin-like domain"/>
    <property type="match status" value="1"/>
</dbReference>
<feature type="compositionally biased region" description="Low complexity" evidence="17">
    <location>
        <begin position="272"/>
        <end position="294"/>
    </location>
</feature>
<evidence type="ECO:0000256" key="15">
    <source>
        <dbReference type="ARBA" id="ARBA00023273"/>
    </source>
</evidence>
<evidence type="ECO:0000259" key="19">
    <source>
        <dbReference type="PROSITE" id="PS51848"/>
    </source>
</evidence>
<dbReference type="GO" id="GO:0005886">
    <property type="term" value="C:plasma membrane"/>
    <property type="evidence" value="ECO:0007669"/>
    <property type="project" value="UniProtKB-SubCell"/>
</dbReference>
<evidence type="ECO:0000256" key="16">
    <source>
        <dbReference type="SAM" id="Coils"/>
    </source>
</evidence>
<dbReference type="RefSeq" id="XP_028305347.1">
    <property type="nucleotide sequence ID" value="XM_028449546.1"/>
</dbReference>
<protein>
    <submittedName>
        <fullName evidence="20">MICAL-like protein 2</fullName>
    </submittedName>
</protein>
<feature type="compositionally biased region" description="Low complexity" evidence="17">
    <location>
        <begin position="372"/>
        <end position="426"/>
    </location>
</feature>
<feature type="compositionally biased region" description="Polar residues" evidence="17">
    <location>
        <begin position="953"/>
        <end position="965"/>
    </location>
</feature>
<feature type="compositionally biased region" description="Polar residues" evidence="17">
    <location>
        <begin position="361"/>
        <end position="371"/>
    </location>
</feature>
<dbReference type="SUPFAM" id="SSF57716">
    <property type="entry name" value="Glucocorticoid receptor-like (DNA-binding domain)"/>
    <property type="match status" value="1"/>
</dbReference>
<evidence type="ECO:0000259" key="18">
    <source>
        <dbReference type="PROSITE" id="PS50021"/>
    </source>
</evidence>
<sequence>MAAVKALQQWCKNQCHGYQDVSITNMTTSFRDGLAFCALIHKHRPDLINFDSLKKDNVYENNKLAFKMAEEELGIPALLDAEDMVALKVPDRLSILTYVSQYYNYFHGRSPIGGMGGIKRPAVASVDEPSGKKNQPVTPKMFPSSKPARENSRPPSTNITRPISSRIESQNSTQDIPAERLHQMGTLSNKCVSCNKHVHLVQRHLIDGKLYHRSCAKSLLSTAPTAPLRDLPTNTQVSRFSPLPTSSNTNTPTPAQSPSRLGATWLPDKPNTSNVSTTFSSLSSSRTTSGLSTTPKQSPIDRSQKSTSASSFNVTVTEPASAFISTSKEGCTDKSHNPLSVSRVASFQSPSKSTTNNSSTVKETLTGKSHNLSSDFSPFTSSTTTSGLLPSSTKTLTHKPQSTPSLSTLVSSLSSSQPASGLSSSATERLSEKIGDPPSASNTSYLSPYQPSSRFYSTPKEGSGDESHSSASSSSKPVSGISSAAKESSSNKSGNSPRTSIIFSSSAPSKPPSSFSLTEKKSPTDVVHNYSSTSTVVSPLPPSPPVSRLFSTPKERLLEKPVYPPHVSSNLSLSQPSSKFSSTTKEHSPDKSAHKVSSVLSSLTSTRPTPSTKESLTDKPSHTSSISTAKKHSTDKSSALLKVSSNLSNLSSPKSDTSLASPAKENLNEKSVNPSKVFTVSRSLSPSRPSTALSSDSKESVTDKHSVTLNIPGTFSTSSSTPLISGLSSAVKESPSSLVSKPTPLTDTTTVSTTPVAAPRSKTAEKTVQSKLKFFQSDNSQEKKTSTVNIDLFKSSNVNKNIQGASVGQAVSVFVNIGDIEKTEVNDSWNKTQDQSVAPGRSEKSSLKQEDDETKKAKSSAAAFISKKLAEERNSNKSKTTGTPASLKKTDNAQPQTEKPKETLGVRGRVRLKADPSILSDLHLPNLPSSTSPSRGGHRVKTPDRGGPKPGSESLSTSESGNNSPADWRQKLKPVSKDTKPVAHPQSSPRLPPRAVGRSSELPSSSPIPSVSVTPPMQKDSLHVQKTQTAKDTKAQSKVSKMKPDYIPKEDIIKELQEIEDNLNDLEKRGVELEVKLRSCEEDGEDDSLMDELMVEWFLLIRNKQVAMRRESELVYIGRTQDLEEEQPTVEQELRKLMEKPERLKTTRDKKREEQLMAKLVKIVNDRNAIVDGLDDDRIREEEEDVELNKMMTTFSIKKDKPKKSPMSKLFSWGGRKDY</sequence>
<evidence type="ECO:0000256" key="1">
    <source>
        <dbReference type="ARBA" id="ARBA00004172"/>
    </source>
</evidence>
<feature type="compositionally biased region" description="Polar residues" evidence="17">
    <location>
        <begin position="153"/>
        <end position="174"/>
    </location>
</feature>
<feature type="region of interest" description="Disordered" evidence="17">
    <location>
        <begin position="734"/>
        <end position="768"/>
    </location>
</feature>
<evidence type="ECO:0000256" key="4">
    <source>
        <dbReference type="ARBA" id="ARBA00004316"/>
    </source>
</evidence>
<gene>
    <name evidence="20" type="primary">LOC114464890</name>
</gene>
<dbReference type="Proteomes" id="UP000694680">
    <property type="component" value="Chromosome 1"/>
</dbReference>
<reference evidence="20" key="1">
    <citation type="submission" date="2020-06" db="EMBL/GenBank/DDBJ databases">
        <authorList>
            <consortium name="Wellcome Sanger Institute Data Sharing"/>
        </authorList>
    </citation>
    <scope>NUCLEOTIDE SEQUENCE [LARGE SCALE GENOMIC DNA]</scope>
</reference>
<keyword evidence="11" id="KW-0440">LIM domain</keyword>
<reference evidence="20" key="3">
    <citation type="submission" date="2025-09" db="UniProtKB">
        <authorList>
            <consortium name="Ensembl"/>
        </authorList>
    </citation>
    <scope>IDENTIFICATION</scope>
</reference>
<evidence type="ECO:0000256" key="12">
    <source>
        <dbReference type="ARBA" id="ARBA00023054"/>
    </source>
</evidence>
<dbReference type="InterPro" id="IPR022735">
    <property type="entry name" value="bMERB_dom"/>
</dbReference>
<dbReference type="InterPro" id="IPR036872">
    <property type="entry name" value="CH_dom_sf"/>
</dbReference>
<evidence type="ECO:0000313" key="21">
    <source>
        <dbReference type="Proteomes" id="UP000694680"/>
    </source>
</evidence>
<evidence type="ECO:0000313" key="20">
    <source>
        <dbReference type="Ensembl" id="ENSGWIP00000049899.1"/>
    </source>
</evidence>
<feature type="compositionally biased region" description="Basic and acidic residues" evidence="17">
    <location>
        <begin position="841"/>
        <end position="856"/>
    </location>
</feature>
<feature type="compositionally biased region" description="Polar residues" evidence="17">
    <location>
        <begin position="295"/>
        <end position="312"/>
    </location>
</feature>
<keyword evidence="21" id="KW-1185">Reference proteome</keyword>
<feature type="compositionally biased region" description="Low complexity" evidence="17">
    <location>
        <begin position="999"/>
        <end position="1016"/>
    </location>
</feature>
<evidence type="ECO:0000256" key="7">
    <source>
        <dbReference type="ARBA" id="ARBA00022553"/>
    </source>
</evidence>
<evidence type="ECO:0000256" key="5">
    <source>
        <dbReference type="ARBA" id="ARBA00022475"/>
    </source>
</evidence>
<keyword evidence="9" id="KW-0967">Endosome</keyword>
<feature type="region of interest" description="Disordered" evidence="17">
    <location>
        <begin position="123"/>
        <end position="174"/>
    </location>
</feature>
<accession>A0A8C5HTP4</accession>
<keyword evidence="14" id="KW-0206">Cytoskeleton</keyword>
<dbReference type="PANTHER" id="PTHR23167:SF87">
    <property type="entry name" value="MICAL-LIKE PROTEIN 2"/>
    <property type="match status" value="1"/>
</dbReference>
<dbReference type="Pfam" id="PF12130">
    <property type="entry name" value="bMERB_dom"/>
    <property type="match status" value="1"/>
</dbReference>
<feature type="compositionally biased region" description="Polar residues" evidence="17">
    <location>
        <begin position="343"/>
        <end position="352"/>
    </location>
</feature>
<feature type="compositionally biased region" description="Low complexity" evidence="17">
    <location>
        <begin position="469"/>
        <end position="516"/>
    </location>
</feature>
<feature type="region of interest" description="Disordered" evidence="17">
    <location>
        <begin position="343"/>
        <end position="704"/>
    </location>
</feature>
<keyword evidence="13" id="KW-0472">Membrane</keyword>
<feature type="compositionally biased region" description="Polar residues" evidence="17">
    <location>
        <begin position="439"/>
        <end position="456"/>
    </location>
</feature>
<feature type="compositionally biased region" description="Polar residues" evidence="17">
    <location>
        <begin position="826"/>
        <end position="836"/>
    </location>
</feature>
<feature type="compositionally biased region" description="Low complexity" evidence="17">
    <location>
        <begin position="596"/>
        <end position="612"/>
    </location>
</feature>
<dbReference type="GO" id="GO:0042995">
    <property type="term" value="C:cell projection"/>
    <property type="evidence" value="ECO:0007669"/>
    <property type="project" value="UniProtKB-SubCell"/>
</dbReference>
<dbReference type="Pfam" id="PF00307">
    <property type="entry name" value="CH"/>
    <property type="match status" value="1"/>
</dbReference>
<feature type="compositionally biased region" description="Basic and acidic residues" evidence="17">
    <location>
        <begin position="584"/>
        <end position="593"/>
    </location>
</feature>
<dbReference type="CDD" id="cd21253">
    <property type="entry name" value="CH_MICALL2"/>
    <property type="match status" value="1"/>
</dbReference>
<keyword evidence="8" id="KW-0479">Metal-binding</keyword>
<dbReference type="GeneID" id="114464890"/>
<organism evidence="20 21">
    <name type="scientific">Gouania willdenowi</name>
    <name type="common">Blunt-snouted clingfish</name>
    <name type="synonym">Lepadogaster willdenowi</name>
    <dbReference type="NCBI Taxonomy" id="441366"/>
    <lineage>
        <taxon>Eukaryota</taxon>
        <taxon>Metazoa</taxon>
        <taxon>Chordata</taxon>
        <taxon>Craniata</taxon>
        <taxon>Vertebrata</taxon>
        <taxon>Euteleostomi</taxon>
        <taxon>Actinopterygii</taxon>
        <taxon>Neopterygii</taxon>
        <taxon>Teleostei</taxon>
        <taxon>Neoteleostei</taxon>
        <taxon>Acanthomorphata</taxon>
        <taxon>Ovalentaria</taxon>
        <taxon>Blenniimorphae</taxon>
        <taxon>Blenniiformes</taxon>
        <taxon>Gobiesocoidei</taxon>
        <taxon>Gobiesocidae</taxon>
        <taxon>Gobiesocinae</taxon>
        <taxon>Gouania</taxon>
    </lineage>
</organism>
<feature type="compositionally biased region" description="Low complexity" evidence="17">
    <location>
        <begin position="636"/>
        <end position="655"/>
    </location>
</feature>
<feature type="compositionally biased region" description="Low complexity" evidence="17">
    <location>
        <begin position="742"/>
        <end position="759"/>
    </location>
</feature>
<proteinExistence type="predicted"/>
<dbReference type="Ensembl" id="ENSGWIT00000053916.1">
    <property type="protein sequence ID" value="ENSGWIP00000049899.1"/>
    <property type="gene ID" value="ENSGWIG00000024323.1"/>
</dbReference>
<keyword evidence="12 16" id="KW-0175">Coiled coil</keyword>
<dbReference type="PROSITE" id="PS51848">
    <property type="entry name" value="BMERB"/>
    <property type="match status" value="1"/>
</dbReference>
<keyword evidence="10" id="KW-0862">Zinc</keyword>
<feature type="region of interest" description="Disordered" evidence="17">
    <location>
        <begin position="826"/>
        <end position="1043"/>
    </location>
</feature>
<dbReference type="SUPFAM" id="SSF47576">
    <property type="entry name" value="Calponin-homology domain, CH-domain"/>
    <property type="match status" value="1"/>
</dbReference>
<dbReference type="AlphaFoldDB" id="A0A8C5HTP4"/>
<feature type="compositionally biased region" description="Polar residues" evidence="17">
    <location>
        <begin position="669"/>
        <end position="695"/>
    </location>
</feature>
<dbReference type="FunFam" id="1.10.418.10:FF:000055">
    <property type="entry name" value="MICAL-like protein 2"/>
    <property type="match status" value="1"/>
</dbReference>
<evidence type="ECO:0000256" key="6">
    <source>
        <dbReference type="ARBA" id="ARBA00022490"/>
    </source>
</evidence>
<comment type="subcellular location">
    <subcellularLocation>
        <location evidence="2">Cell membrane</location>
        <topology evidence="2">Peripheral membrane protein</topology>
    </subcellularLocation>
    <subcellularLocation>
        <location evidence="4">Cell projection</location>
    </subcellularLocation>
    <subcellularLocation>
        <location evidence="3">Cytoplasm</location>
        <location evidence="3">Cytoskeleton</location>
    </subcellularLocation>
    <subcellularLocation>
        <location evidence="1">Recycling endosome</location>
    </subcellularLocation>
</comment>
<feature type="compositionally biased region" description="Low complexity" evidence="17">
    <location>
        <begin position="241"/>
        <end position="259"/>
    </location>
</feature>
<evidence type="ECO:0000256" key="9">
    <source>
        <dbReference type="ARBA" id="ARBA00022753"/>
    </source>
</evidence>
<dbReference type="SMART" id="SM00033">
    <property type="entry name" value="CH"/>
    <property type="match status" value="1"/>
</dbReference>
<evidence type="ECO:0000256" key="8">
    <source>
        <dbReference type="ARBA" id="ARBA00022723"/>
    </source>
</evidence>
<dbReference type="GO" id="GO:0046872">
    <property type="term" value="F:metal ion binding"/>
    <property type="evidence" value="ECO:0007669"/>
    <property type="project" value="UniProtKB-KW"/>
</dbReference>
<evidence type="ECO:0000256" key="17">
    <source>
        <dbReference type="SAM" id="MobiDB-lite"/>
    </source>
</evidence>